<evidence type="ECO:0000256" key="6">
    <source>
        <dbReference type="ARBA" id="ARBA00022679"/>
    </source>
</evidence>
<proteinExistence type="predicted"/>
<comment type="catalytic activity">
    <reaction evidence="1">
        <text>ATP + protein L-histidine = ADP + protein N-phospho-L-histidine.</text>
        <dbReference type="EC" id="2.7.13.3"/>
    </reaction>
</comment>
<evidence type="ECO:0000256" key="8">
    <source>
        <dbReference type="ARBA" id="ARBA00022777"/>
    </source>
</evidence>
<dbReference type="InterPro" id="IPR013656">
    <property type="entry name" value="PAS_4"/>
</dbReference>
<dbReference type="InterPro" id="IPR011102">
    <property type="entry name" value="Sig_transdc_His_kinase_HWE"/>
</dbReference>
<dbReference type="SUPFAM" id="SSF55785">
    <property type="entry name" value="PYP-like sensor domain (PAS domain)"/>
    <property type="match status" value="4"/>
</dbReference>
<feature type="active site" evidence="10">
    <location>
        <position position="40"/>
    </location>
</feature>
<keyword evidence="9" id="KW-0067">ATP-binding</keyword>
<keyword evidence="6" id="KW-0808">Transferase</keyword>
<dbReference type="SUPFAM" id="SSF53335">
    <property type="entry name" value="S-adenosyl-L-methionine-dependent methyltransferases"/>
    <property type="match status" value="1"/>
</dbReference>
<evidence type="ECO:0000256" key="9">
    <source>
        <dbReference type="ARBA" id="ARBA00022840"/>
    </source>
</evidence>
<keyword evidence="8" id="KW-0418">Kinase</keyword>
<dbReference type="PROSITE" id="PS50113">
    <property type="entry name" value="PAC"/>
    <property type="match status" value="2"/>
</dbReference>
<dbReference type="PANTHER" id="PTHR24422">
    <property type="entry name" value="CHEMOTAXIS PROTEIN METHYLTRANSFERASE"/>
    <property type="match status" value="1"/>
</dbReference>
<sequence>MAHLPPIVGIGASAGGLEALQDFVQAVPNDTGVAYVVVQHLARDHPSLMDKLLGAHTRLSVSRIENGGEIEPDHVYVIPPGYFVEIEEGRFHLTDSTAEQGVRTPIDRFFTSMADAAGRHAFGVVLSGTGSDGTVGVRSIKANGGIALVQESRSARFPGMPDSAAATGVVDFVLRPEDMPSKILEIVHYRRRIEEGEGREALLDEIESRLQDVLECLDADSDHSFAGYKPGTLIRRVARRMTLLRQSTVSGYIETLRDRRDERSLLTQDFLIGVTQFFRDPEHHEAVRRRALTQLFESEQASFRIWVPGCSTGEEAYSLAIMVQEMAQERGDTRPWKIFGTDIDLDALRHARNGRYSEASMMELSDDRRDRFFVEDETGWQVRGAIREMCVFAPHNLLQDPPFSKLDLISCRNVMIYLNADSQNALMPRFHYALNPGGFLWLGPSESLGRQERFFSTIDRNARIFCRNDETAAGFSAISGRAASPRAAMPQAHEPPRMDSSSARNGIEQQAEQAFLTHSAPPFAAINRHDEVVYLSEGMTAMVRPTRGAVGTAIDDYLVQELRLPAHSILGEARENQSPAEVRNIVVEIDGKTRLYDLTARPFGEESDLLLLTLHEVRPRDLAEVTSVEGQGALNRGYERELALTRKRLTTLQHEYETTEQELRSTNEELLSMNEELQSSNEELETSREELQSINEELETINAELSENNRQLGRANSDLKNLLESTAIATLFIDQNDCVRLFTPELARLFGVQERDIGRSIHDLASKVEYPALREDAAQVLRTLQPVERELMVPATGETFHTRVRPYRTVDNRLDGVVITFVDVTSRKRHERQLEENARVLREQYAELETLYDSTPIGLNLVDRELRWLRINTRLAEINGFPVEEHIGRLQSELIPEVHEIVAPLQRQVFETGEPVLGLSVVGQTASHPGVTREWLCDFYPVRAGGEIFAVGCCVQDITEQRALERQVFESEARMRRIFDQAPVAISMHEGPEFVTTYSNPRNQFEVAERDILGKPISEAMPELIGSPLMERIARVFATGEASDEQRLDALLGDRAESGERSVYRNVLEPWFDPSGNVVGIISFSLDVTDQALAQERDDRHRQRLQRIQDSLAAYVGLLSNDGTLLEVNVAALERGGVTRDDVIGRKFWDTFWWSFNEESQDRLKEAVAAACAGESVRYDVPVRIEGGESMIIDFQLVPIVADDGTVTELVASAIDITERVHAVERKDVLLAELEHRVKNILATVQSIARFTARMSRSKEEMASSLLARLAAISRTHDALTAGDWRGQTLRELVAAEVAPYVGEDGGRFRYEGDNIHLSPGTALSLGLALHELATNAAKYGAFTSHGGSVELEVEAEGDSFSRIEWREQGGPPVEEPEHLGFGSFLIGTLLKRELKADIRVDYLKDGLKCTITKAETADSLSE</sequence>
<dbReference type="PANTHER" id="PTHR24422:SF27">
    <property type="entry name" value="PROTEIN-GLUTAMATE O-METHYLTRANSFERASE"/>
    <property type="match status" value="1"/>
</dbReference>
<evidence type="ECO:0000259" key="14">
    <source>
        <dbReference type="PROSITE" id="PS50113"/>
    </source>
</evidence>
<dbReference type="GO" id="GO:0000156">
    <property type="term" value="F:phosphorelay response regulator activity"/>
    <property type="evidence" value="ECO:0007669"/>
    <property type="project" value="InterPro"/>
</dbReference>
<evidence type="ECO:0000256" key="3">
    <source>
        <dbReference type="ARBA" id="ARBA00022553"/>
    </source>
</evidence>
<evidence type="ECO:0000256" key="5">
    <source>
        <dbReference type="ARBA" id="ARBA00022643"/>
    </source>
</evidence>
<feature type="domain" description="PAC" evidence="14">
    <location>
        <begin position="785"/>
        <end position="836"/>
    </location>
</feature>
<evidence type="ECO:0000256" key="4">
    <source>
        <dbReference type="ARBA" id="ARBA00022630"/>
    </source>
</evidence>
<dbReference type="SUPFAM" id="SSF47757">
    <property type="entry name" value="Chemotaxis receptor methyltransferase CheR, N-terminal domain"/>
    <property type="match status" value="1"/>
</dbReference>
<dbReference type="Pfam" id="PF13596">
    <property type="entry name" value="PAS_10"/>
    <property type="match status" value="1"/>
</dbReference>
<dbReference type="GO" id="GO:0005524">
    <property type="term" value="F:ATP binding"/>
    <property type="evidence" value="ECO:0007669"/>
    <property type="project" value="UniProtKB-KW"/>
</dbReference>
<dbReference type="GO" id="GO:0005737">
    <property type="term" value="C:cytoplasm"/>
    <property type="evidence" value="ECO:0007669"/>
    <property type="project" value="InterPro"/>
</dbReference>
<keyword evidence="5" id="KW-0288">FMN</keyword>
<dbReference type="PROSITE" id="PS50112">
    <property type="entry name" value="PAS"/>
    <property type="match status" value="2"/>
</dbReference>
<evidence type="ECO:0000259" key="13">
    <source>
        <dbReference type="PROSITE" id="PS50112"/>
    </source>
</evidence>
<dbReference type="Gene3D" id="3.30.450.20">
    <property type="entry name" value="PAS domain"/>
    <property type="match status" value="4"/>
</dbReference>
<dbReference type="Pfam" id="PF01739">
    <property type="entry name" value="CheR"/>
    <property type="match status" value="1"/>
</dbReference>
<evidence type="ECO:0000313" key="17">
    <source>
        <dbReference type="EMBL" id="NDV00335.1"/>
    </source>
</evidence>
<keyword evidence="4" id="KW-0285">Flavoprotein</keyword>
<feature type="coiled-coil region" evidence="11">
    <location>
        <begin position="635"/>
        <end position="722"/>
    </location>
</feature>
<gene>
    <name evidence="17" type="ORF">GZA08_05035</name>
</gene>
<feature type="domain" description="PAS" evidence="13">
    <location>
        <begin position="844"/>
        <end position="913"/>
    </location>
</feature>
<keyword evidence="18" id="KW-1185">Reference proteome</keyword>
<dbReference type="InterPro" id="IPR035965">
    <property type="entry name" value="PAS-like_dom_sf"/>
</dbReference>
<dbReference type="InterPro" id="IPR000673">
    <property type="entry name" value="Sig_transdc_resp-reg_Me-estase"/>
</dbReference>
<dbReference type="Pfam" id="PF08448">
    <property type="entry name" value="PAS_4"/>
    <property type="match status" value="3"/>
</dbReference>
<dbReference type="EMBL" id="JAAGAB010000001">
    <property type="protein sequence ID" value="NDV00335.1"/>
    <property type="molecule type" value="Genomic_DNA"/>
</dbReference>
<name>A0A6B2JQU0_9RHOB</name>
<evidence type="ECO:0000256" key="2">
    <source>
        <dbReference type="ARBA" id="ARBA00012438"/>
    </source>
</evidence>
<dbReference type="Pfam" id="PF01339">
    <property type="entry name" value="CheB_methylest"/>
    <property type="match status" value="1"/>
</dbReference>
<evidence type="ECO:0000256" key="7">
    <source>
        <dbReference type="ARBA" id="ARBA00022741"/>
    </source>
</evidence>
<dbReference type="InterPro" id="IPR022642">
    <property type="entry name" value="CheR_C"/>
</dbReference>
<evidence type="ECO:0000256" key="12">
    <source>
        <dbReference type="SAM" id="MobiDB-lite"/>
    </source>
</evidence>
<keyword evidence="10" id="KW-0145">Chemotaxis</keyword>
<dbReference type="InterPro" id="IPR000014">
    <property type="entry name" value="PAS"/>
</dbReference>
<dbReference type="EC" id="2.7.13.3" evidence="2"/>
<dbReference type="Pfam" id="PF07536">
    <property type="entry name" value="HWE_HK"/>
    <property type="match status" value="1"/>
</dbReference>
<keyword evidence="10" id="KW-0378">Hydrolase</keyword>
<dbReference type="SUPFAM" id="SSF52738">
    <property type="entry name" value="Methylesterase CheB, C-terminal domain"/>
    <property type="match status" value="1"/>
</dbReference>
<dbReference type="InterPro" id="IPR035909">
    <property type="entry name" value="CheB_C"/>
</dbReference>
<dbReference type="SMART" id="SM00911">
    <property type="entry name" value="HWE_HK"/>
    <property type="match status" value="1"/>
</dbReference>
<reference evidence="17 18" key="1">
    <citation type="submission" date="2020-02" db="EMBL/GenBank/DDBJ databases">
        <title>Pseudoroseicyclus tamarix, sp. nov., isolated from offshore sediment of a Tamarix chinensis forest.</title>
        <authorList>
            <person name="Gai Y."/>
        </authorList>
    </citation>
    <scope>NUCLEOTIDE SEQUENCE [LARGE SCALE GENOMIC DNA]</scope>
    <source>
        <strain evidence="17 18">CLL3-39</strain>
    </source>
</reference>
<evidence type="ECO:0000313" key="18">
    <source>
        <dbReference type="Proteomes" id="UP000474757"/>
    </source>
</evidence>
<dbReference type="GO" id="GO:0006935">
    <property type="term" value="P:chemotaxis"/>
    <property type="evidence" value="ECO:0007669"/>
    <property type="project" value="UniProtKB-UniRule"/>
</dbReference>
<dbReference type="InterPro" id="IPR000700">
    <property type="entry name" value="PAS-assoc_C"/>
</dbReference>
<dbReference type="GO" id="GO:0008984">
    <property type="term" value="F:protein-glutamate methylesterase activity"/>
    <property type="evidence" value="ECO:0007669"/>
    <property type="project" value="InterPro"/>
</dbReference>
<dbReference type="PRINTS" id="PR00996">
    <property type="entry name" value="CHERMTFRASE"/>
</dbReference>
<dbReference type="PROSITE" id="PS50123">
    <property type="entry name" value="CHER"/>
    <property type="match status" value="1"/>
</dbReference>
<evidence type="ECO:0000256" key="1">
    <source>
        <dbReference type="ARBA" id="ARBA00000085"/>
    </source>
</evidence>
<dbReference type="FunFam" id="3.30.450.20:FF:000155">
    <property type="entry name" value="Sensor histidine kinase TodS"/>
    <property type="match status" value="1"/>
</dbReference>
<evidence type="ECO:0000259" key="15">
    <source>
        <dbReference type="PROSITE" id="PS50122"/>
    </source>
</evidence>
<evidence type="ECO:0000256" key="11">
    <source>
        <dbReference type="SAM" id="Coils"/>
    </source>
</evidence>
<feature type="region of interest" description="Disordered" evidence="12">
    <location>
        <begin position="482"/>
        <end position="505"/>
    </location>
</feature>
<feature type="domain" description="PAC" evidence="14">
    <location>
        <begin position="1177"/>
        <end position="1229"/>
    </location>
</feature>
<keyword evidence="3" id="KW-0597">Phosphoprotein</keyword>
<protein>
    <recommendedName>
        <fullName evidence="2">histidine kinase</fullName>
        <ecNumber evidence="2">2.7.13.3</ecNumber>
    </recommendedName>
</protein>
<evidence type="ECO:0000259" key="16">
    <source>
        <dbReference type="PROSITE" id="PS50123"/>
    </source>
</evidence>
<dbReference type="NCBIfam" id="TIGR00229">
    <property type="entry name" value="sensory_box"/>
    <property type="match status" value="3"/>
</dbReference>
<dbReference type="Gene3D" id="3.30.565.10">
    <property type="entry name" value="Histidine kinase-like ATPase, C-terminal domain"/>
    <property type="match status" value="1"/>
</dbReference>
<keyword evidence="7" id="KW-0547">Nucleotide-binding</keyword>
<dbReference type="CDD" id="cd16434">
    <property type="entry name" value="CheB-CheR_fusion"/>
    <property type="match status" value="1"/>
</dbReference>
<dbReference type="PROSITE" id="PS50122">
    <property type="entry name" value="CHEB"/>
    <property type="match status" value="1"/>
</dbReference>
<dbReference type="InterPro" id="IPR050903">
    <property type="entry name" value="Bact_Chemotaxis_MeTrfase"/>
</dbReference>
<dbReference type="InterPro" id="IPR036890">
    <property type="entry name" value="HATPase_C_sf"/>
</dbReference>
<feature type="domain" description="CheB-type methylesterase" evidence="15">
    <location>
        <begin position="7"/>
        <end position="190"/>
    </location>
</feature>
<organism evidence="17 18">
    <name type="scientific">Pseudoroseicyclus tamaricis</name>
    <dbReference type="NCBI Taxonomy" id="2705421"/>
    <lineage>
        <taxon>Bacteria</taxon>
        <taxon>Pseudomonadati</taxon>
        <taxon>Pseudomonadota</taxon>
        <taxon>Alphaproteobacteria</taxon>
        <taxon>Rhodobacterales</taxon>
        <taxon>Paracoccaceae</taxon>
        <taxon>Pseudoroseicyclus</taxon>
    </lineage>
</organism>
<dbReference type="Gene3D" id="3.40.50.180">
    <property type="entry name" value="Methylesterase CheB, C-terminal domain"/>
    <property type="match status" value="1"/>
</dbReference>
<dbReference type="InterPro" id="IPR029063">
    <property type="entry name" value="SAM-dependent_MTases_sf"/>
</dbReference>
<feature type="domain" description="CheR-type methyltransferase" evidence="16">
    <location>
        <begin position="225"/>
        <end position="468"/>
    </location>
</feature>
<accession>A0A6B2JQU0</accession>
<dbReference type="SMART" id="SM00138">
    <property type="entry name" value="MeTrc"/>
    <property type="match status" value="1"/>
</dbReference>
<dbReference type="SMART" id="SM00091">
    <property type="entry name" value="PAS"/>
    <property type="match status" value="5"/>
</dbReference>
<feature type="active site" evidence="10">
    <location>
        <position position="132"/>
    </location>
</feature>
<dbReference type="Proteomes" id="UP000474757">
    <property type="component" value="Unassembled WGS sequence"/>
</dbReference>
<dbReference type="InterPro" id="IPR000780">
    <property type="entry name" value="CheR_MeTrfase"/>
</dbReference>
<dbReference type="GO" id="GO:0004673">
    <property type="term" value="F:protein histidine kinase activity"/>
    <property type="evidence" value="ECO:0007669"/>
    <property type="project" value="UniProtKB-EC"/>
</dbReference>
<evidence type="ECO:0000256" key="10">
    <source>
        <dbReference type="PROSITE-ProRule" id="PRU00050"/>
    </source>
</evidence>
<dbReference type="CDD" id="cd00130">
    <property type="entry name" value="PAS"/>
    <property type="match status" value="1"/>
</dbReference>
<dbReference type="RefSeq" id="WP_163890565.1">
    <property type="nucleotide sequence ID" value="NZ_JAAFYS010000001.1"/>
</dbReference>
<feature type="active site" evidence="10">
    <location>
        <position position="13"/>
    </location>
</feature>
<dbReference type="GO" id="GO:0008757">
    <property type="term" value="F:S-adenosylmethionine-dependent methyltransferase activity"/>
    <property type="evidence" value="ECO:0007669"/>
    <property type="project" value="InterPro"/>
</dbReference>
<dbReference type="Gene3D" id="3.40.50.150">
    <property type="entry name" value="Vaccinia Virus protein VP39"/>
    <property type="match status" value="1"/>
</dbReference>
<feature type="domain" description="PAS" evidence="13">
    <location>
        <begin position="1101"/>
        <end position="1175"/>
    </location>
</feature>
<keyword evidence="11" id="KW-0175">Coiled coil</keyword>
<comment type="caution">
    <text evidence="17">The sequence shown here is derived from an EMBL/GenBank/DDBJ whole genome shotgun (WGS) entry which is preliminary data.</text>
</comment>